<dbReference type="InterPro" id="IPR036236">
    <property type="entry name" value="Znf_C2H2_sf"/>
</dbReference>
<dbReference type="PIRSF" id="PIRSF037969">
    <property type="entry name" value="U1_snRNP-C"/>
    <property type="match status" value="1"/>
</dbReference>
<evidence type="ECO:0000256" key="2">
    <source>
        <dbReference type="ARBA" id="ARBA00022723"/>
    </source>
</evidence>
<dbReference type="InterPro" id="IPR003604">
    <property type="entry name" value="Matrin/U1-like-C_Znf_C2H2"/>
</dbReference>
<proteinExistence type="inferred from homology"/>
<dbReference type="GO" id="GO:0005685">
    <property type="term" value="C:U1 snRNP"/>
    <property type="evidence" value="ECO:0007669"/>
    <property type="project" value="UniProtKB-UniRule"/>
</dbReference>
<gene>
    <name evidence="12" type="ORF">TCNE_LOCUS11945</name>
</gene>
<keyword evidence="4 9" id="KW-0862">Zinc</keyword>
<evidence type="ECO:0000313" key="12">
    <source>
        <dbReference type="EMBL" id="VDM43266.1"/>
    </source>
</evidence>
<dbReference type="GO" id="GO:0008270">
    <property type="term" value="F:zinc ion binding"/>
    <property type="evidence" value="ECO:0007669"/>
    <property type="project" value="UniProtKB-UniRule"/>
</dbReference>
<reference evidence="14" key="1">
    <citation type="submission" date="2016-06" db="UniProtKB">
        <authorList>
            <consortium name="WormBaseParasite"/>
        </authorList>
    </citation>
    <scope>IDENTIFICATION</scope>
</reference>
<evidence type="ECO:0000256" key="5">
    <source>
        <dbReference type="ARBA" id="ARBA00022884"/>
    </source>
</evidence>
<keyword evidence="13" id="KW-1185">Reference proteome</keyword>
<dbReference type="WBParaSite" id="TCNE_0001194501-mRNA-1">
    <property type="protein sequence ID" value="TCNE_0001194501-mRNA-1"/>
    <property type="gene ID" value="TCNE_0001194501"/>
</dbReference>
<comment type="similarity">
    <text evidence="9 10">Belongs to the U1 small nuclear ribonucleoprotein C family.</text>
</comment>
<dbReference type="GO" id="GO:0000395">
    <property type="term" value="P:mRNA 5'-splice site recognition"/>
    <property type="evidence" value="ECO:0007669"/>
    <property type="project" value="UniProtKB-UniRule"/>
</dbReference>
<dbReference type="GO" id="GO:0071004">
    <property type="term" value="C:U2-type prespliceosome"/>
    <property type="evidence" value="ECO:0007669"/>
    <property type="project" value="UniProtKB-UniRule"/>
</dbReference>
<comment type="function">
    <text evidence="10">Component of the U1 snRNP, which is essential for recognition of the pre-mRNA 5' splice-site and the subsequent assembly of the spliceosome. U1-C is directly involved in initial 5' splice-site recognition for both constitutive and regulated alternative splicing. The interaction with the 5' splice-site seems to precede base-pairing between the pre-mRNA and the U1 snRNA.</text>
</comment>
<dbReference type="PANTHER" id="PTHR31148:SF1">
    <property type="entry name" value="U1 SMALL NUCLEAR RIBONUCLEOPROTEIN C"/>
    <property type="match status" value="1"/>
</dbReference>
<keyword evidence="3 9" id="KW-0863">Zinc-finger</keyword>
<dbReference type="GO" id="GO:0003729">
    <property type="term" value="F:mRNA binding"/>
    <property type="evidence" value="ECO:0007669"/>
    <property type="project" value="UniProtKB-UniRule"/>
</dbReference>
<dbReference type="InterPro" id="IPR000690">
    <property type="entry name" value="Matrin/U1-C_Znf_C2H2"/>
</dbReference>
<dbReference type="Gene3D" id="3.30.160.60">
    <property type="entry name" value="Classic Zinc Finger"/>
    <property type="match status" value="2"/>
</dbReference>
<feature type="domain" description="Matrin-type" evidence="11">
    <location>
        <begin position="18"/>
        <end position="50"/>
    </location>
</feature>
<dbReference type="Proteomes" id="UP000050794">
    <property type="component" value="Unassembled WGS sequence"/>
</dbReference>
<name>A0A183UTX5_TOXCA</name>
<dbReference type="GO" id="GO:0030619">
    <property type="term" value="F:U1 snRNA binding"/>
    <property type="evidence" value="ECO:0007669"/>
    <property type="project" value="UniProtKB-UniRule"/>
</dbReference>
<comment type="subcellular location">
    <subcellularLocation>
        <location evidence="1 9 10">Nucleus</location>
    </subcellularLocation>
</comment>
<evidence type="ECO:0000256" key="9">
    <source>
        <dbReference type="HAMAP-Rule" id="MF_03153"/>
    </source>
</evidence>
<dbReference type="GO" id="GO:0030627">
    <property type="term" value="F:pre-mRNA 5'-splice site binding"/>
    <property type="evidence" value="ECO:0007669"/>
    <property type="project" value="InterPro"/>
</dbReference>
<keyword evidence="5 9" id="KW-0694">RNA-binding</keyword>
<dbReference type="InterPro" id="IPR013085">
    <property type="entry name" value="U1-CZ_Znf_C2H2"/>
</dbReference>
<evidence type="ECO:0000313" key="13">
    <source>
        <dbReference type="Proteomes" id="UP000050794"/>
    </source>
</evidence>
<dbReference type="PANTHER" id="PTHR31148">
    <property type="entry name" value="U1 SMALL NUCLEAR RIBONUCLEOPROTEIN C"/>
    <property type="match status" value="1"/>
</dbReference>
<comment type="subunit">
    <text evidence="9">U1 snRNP is composed of the 7 core Sm proteins B/B', D1, D2, D3, E, F and G that assemble in a heptameric protein ring on the Sm site of the small nuclear RNA to form the core snRNP, and at least 3 U1 snRNP-specific proteins U1-70K, U1-A and U1-C. U1-C interacts with U1 snRNA and the 5' splice-site region of the pre-mRNA.</text>
</comment>
<reference evidence="12 13" key="2">
    <citation type="submission" date="2018-11" db="EMBL/GenBank/DDBJ databases">
        <authorList>
            <consortium name="Pathogen Informatics"/>
        </authorList>
    </citation>
    <scope>NUCLEOTIDE SEQUENCE [LARGE SCALE GENOMIC DNA]</scope>
</reference>
<comment type="subunit">
    <text evidence="8">Component of the U1 snRNP. The U1 snRNP is composed of the U1 snRNA and the 7 core Sm proteins SNRPB, SNRPD1, SNRPD2, SNRPD3, SNRPE, SNRPF and SNRPG that assemble in a heptameric protein ring on the Sm site of the small nuclear RNA to form the core snRNP, and at least 3 U1 snRNP-specific proteins SNRNP70/U1-70K, SNRPA/U1-A and SNRPC/U1-C. SNRPC/U1-C interacts with U1 snRNA and the 5' splice-site region of the pre-mRNA. Interacts (via N-terminus) with TIA1 (via C-terminus); thereby promoting spliceosomal U1 snRNP recruitment to 5' splice sites.</text>
</comment>
<keyword evidence="2 9" id="KW-0479">Metal-binding</keyword>
<dbReference type="AlphaFoldDB" id="A0A183UTX5"/>
<dbReference type="SUPFAM" id="SSF57667">
    <property type="entry name" value="beta-beta-alpha zinc fingers"/>
    <property type="match status" value="1"/>
</dbReference>
<evidence type="ECO:0000256" key="10">
    <source>
        <dbReference type="PIRNR" id="PIRNR037969"/>
    </source>
</evidence>
<dbReference type="GO" id="GO:0000243">
    <property type="term" value="C:commitment complex"/>
    <property type="evidence" value="ECO:0007669"/>
    <property type="project" value="UniProtKB-UniRule"/>
</dbReference>
<accession>A0A183UTX5</accession>
<dbReference type="HAMAP" id="MF_03153">
    <property type="entry name" value="U1_C"/>
    <property type="match status" value="1"/>
</dbReference>
<protein>
    <recommendedName>
        <fullName evidence="9 10">U1 small nuclear ribonucleoprotein C</fullName>
        <shortName evidence="9 10">U1 snRNP C</shortName>
        <shortName evidence="9 10">U1-C</shortName>
        <shortName evidence="9 10">U1C</shortName>
    </recommendedName>
</protein>
<comment type="function">
    <text evidence="9">Component of the spliceosomal U1 snRNP, which is essential for recognition of the pre-mRNA 5' splice-site and the subsequent assembly of the spliceosome. U1-C is directly involved in initial 5' splice-site recognition for both constitutive and regulated alternative splicing. The interaction with the 5' splice-site seems to precede base-pairing between the pre-mRNA and the U1 snRNA. Stimulates commitment or early (E) complex formation by stabilizing the base pairing of the 5' end of the U1 snRNA and the 5' splice-site region.</text>
</comment>
<evidence type="ECO:0000256" key="6">
    <source>
        <dbReference type="ARBA" id="ARBA00023242"/>
    </source>
</evidence>
<keyword evidence="6 9" id="KW-0539">Nucleus</keyword>
<dbReference type="InterPro" id="IPR017340">
    <property type="entry name" value="U1_snRNP-C"/>
</dbReference>
<dbReference type="PROSITE" id="PS50171">
    <property type="entry name" value="ZF_MATRIN"/>
    <property type="match status" value="1"/>
</dbReference>
<keyword evidence="7 9" id="KW-0687">Ribonucleoprotein</keyword>
<evidence type="ECO:0000256" key="7">
    <source>
        <dbReference type="ARBA" id="ARBA00023274"/>
    </source>
</evidence>
<dbReference type="EMBL" id="UYWY01021051">
    <property type="protein sequence ID" value="VDM43266.1"/>
    <property type="molecule type" value="Genomic_DNA"/>
</dbReference>
<evidence type="ECO:0000256" key="3">
    <source>
        <dbReference type="ARBA" id="ARBA00022771"/>
    </source>
</evidence>
<evidence type="ECO:0000259" key="11">
    <source>
        <dbReference type="PROSITE" id="PS50171"/>
    </source>
</evidence>
<dbReference type="GO" id="GO:0000387">
    <property type="term" value="P:spliceosomal snRNP assembly"/>
    <property type="evidence" value="ECO:0007669"/>
    <property type="project" value="UniProtKB-UniRule"/>
</dbReference>
<dbReference type="SMART" id="SM00451">
    <property type="entry name" value="ZnF_U1"/>
    <property type="match status" value="1"/>
</dbReference>
<evidence type="ECO:0000256" key="1">
    <source>
        <dbReference type="ARBA" id="ARBA00004123"/>
    </source>
</evidence>
<sequence length="195" mass="21543">MCTEIRDTGTELNNMPKYYCDYCDTFLTHDSPSVRKTHNGGRKHKIAIKVKSVNSDYDNFIAIDDISYEAVMCSDAIDAWDLGADFYSENVRMFYQKWMEEQAQKLVDATTKAFTQGRMGVTAPPLAAVQAGATPRMPITVPGPRGAPLMPPVGAPPMRGPMPFPYPPMGAAMGPPGMMMRPPFMMPPAPRMGMR</sequence>
<organism evidence="13 14">
    <name type="scientific">Toxocara canis</name>
    <name type="common">Canine roundworm</name>
    <dbReference type="NCBI Taxonomy" id="6265"/>
    <lineage>
        <taxon>Eukaryota</taxon>
        <taxon>Metazoa</taxon>
        <taxon>Ecdysozoa</taxon>
        <taxon>Nematoda</taxon>
        <taxon>Chromadorea</taxon>
        <taxon>Rhabditida</taxon>
        <taxon>Spirurina</taxon>
        <taxon>Ascaridomorpha</taxon>
        <taxon>Ascaridoidea</taxon>
        <taxon>Toxocaridae</taxon>
        <taxon>Toxocara</taxon>
    </lineage>
</organism>
<evidence type="ECO:0000313" key="14">
    <source>
        <dbReference type="WBParaSite" id="TCNE_0001194501-mRNA-1"/>
    </source>
</evidence>
<dbReference type="Pfam" id="PF06220">
    <property type="entry name" value="zf-U1"/>
    <property type="match status" value="1"/>
</dbReference>
<evidence type="ECO:0000256" key="8">
    <source>
        <dbReference type="ARBA" id="ARBA00046357"/>
    </source>
</evidence>
<evidence type="ECO:0000256" key="4">
    <source>
        <dbReference type="ARBA" id="ARBA00022833"/>
    </source>
</evidence>